<dbReference type="Proteomes" id="UP000198728">
    <property type="component" value="Unassembled WGS sequence"/>
</dbReference>
<evidence type="ECO:0000313" key="1">
    <source>
        <dbReference type="EMBL" id="SFD19993.1"/>
    </source>
</evidence>
<name>A0A1I1QL44_9RHOB</name>
<sequence length="51" mass="5835">MDESSIQVAEIRSVMLHAINLANRGSHDLWPRLSSRRTLHLSLPVTEPVHY</sequence>
<protein>
    <submittedName>
        <fullName evidence="1">Uncharacterized protein</fullName>
    </submittedName>
</protein>
<gene>
    <name evidence="1" type="ORF">SAMN04488094_1203</name>
</gene>
<evidence type="ECO:0000313" key="2">
    <source>
        <dbReference type="Proteomes" id="UP000198728"/>
    </source>
</evidence>
<dbReference type="AlphaFoldDB" id="A0A1I1QL44"/>
<proteinExistence type="predicted"/>
<organism evidence="1 2">
    <name type="scientific">Tropicimonas isoalkanivorans</name>
    <dbReference type="NCBI Taxonomy" id="441112"/>
    <lineage>
        <taxon>Bacteria</taxon>
        <taxon>Pseudomonadati</taxon>
        <taxon>Pseudomonadota</taxon>
        <taxon>Alphaproteobacteria</taxon>
        <taxon>Rhodobacterales</taxon>
        <taxon>Roseobacteraceae</taxon>
        <taxon>Tropicimonas</taxon>
    </lineage>
</organism>
<reference evidence="1 2" key="1">
    <citation type="submission" date="2016-10" db="EMBL/GenBank/DDBJ databases">
        <authorList>
            <person name="de Groot N.N."/>
        </authorList>
    </citation>
    <scope>NUCLEOTIDE SEQUENCE [LARGE SCALE GENOMIC DNA]</scope>
    <source>
        <strain evidence="1 2">DSM 19548</strain>
    </source>
</reference>
<accession>A0A1I1QL44</accession>
<dbReference type="EMBL" id="FOLG01000020">
    <property type="protein sequence ID" value="SFD19993.1"/>
    <property type="molecule type" value="Genomic_DNA"/>
</dbReference>
<dbReference type="STRING" id="441112.SAMN04488094_1203"/>
<keyword evidence="2" id="KW-1185">Reference proteome</keyword>